<dbReference type="Proteomes" id="UP000626109">
    <property type="component" value="Unassembled WGS sequence"/>
</dbReference>
<gene>
    <name evidence="1" type="ORF">PGLA2088_LOCUS17445</name>
</gene>
<comment type="caution">
    <text evidence="1">The sequence shown here is derived from an EMBL/GenBank/DDBJ whole genome shotgun (WGS) entry which is preliminary data.</text>
</comment>
<proteinExistence type="predicted"/>
<organism evidence="1 2">
    <name type="scientific">Polarella glacialis</name>
    <name type="common">Dinoflagellate</name>
    <dbReference type="NCBI Taxonomy" id="89957"/>
    <lineage>
        <taxon>Eukaryota</taxon>
        <taxon>Sar</taxon>
        <taxon>Alveolata</taxon>
        <taxon>Dinophyceae</taxon>
        <taxon>Suessiales</taxon>
        <taxon>Suessiaceae</taxon>
        <taxon>Polarella</taxon>
    </lineage>
</organism>
<accession>A0A813J8W7</accession>
<dbReference type="AlphaFoldDB" id="A0A813J8W7"/>
<evidence type="ECO:0000313" key="1">
    <source>
        <dbReference type="EMBL" id="CAE8670356.1"/>
    </source>
</evidence>
<name>A0A813J8W7_POLGL</name>
<protein>
    <submittedName>
        <fullName evidence="1">Uncharacterized protein</fullName>
    </submittedName>
</protein>
<sequence length="117" mass="12773">MNRSGPSCECSLDQIRSVLSSISLWHFNQSPELFQAHVIEDQVQQPLRDTSIGSAGSTTATSSMAAVAAALVASCGSRRPDPYEGLRFTRISDRPFQEMSSISKNAQKSLVDRLISR</sequence>
<evidence type="ECO:0000313" key="2">
    <source>
        <dbReference type="Proteomes" id="UP000626109"/>
    </source>
</evidence>
<dbReference type="EMBL" id="CAJNNW010023185">
    <property type="protein sequence ID" value="CAE8670356.1"/>
    <property type="molecule type" value="Genomic_DNA"/>
</dbReference>
<reference evidence="1" key="1">
    <citation type="submission" date="2021-02" db="EMBL/GenBank/DDBJ databases">
        <authorList>
            <person name="Dougan E. K."/>
            <person name="Rhodes N."/>
            <person name="Thang M."/>
            <person name="Chan C."/>
        </authorList>
    </citation>
    <scope>NUCLEOTIDE SEQUENCE</scope>
</reference>